<gene>
    <name evidence="2" type="ORF">SG34_011225</name>
</gene>
<keyword evidence="3" id="KW-1185">Reference proteome</keyword>
<evidence type="ECO:0000313" key="3">
    <source>
        <dbReference type="Proteomes" id="UP000032352"/>
    </source>
</evidence>
<accession>A0AAE9Z615</accession>
<dbReference type="PANTHER" id="PTHR35870:SF1">
    <property type="entry name" value="PROTEIN, PUTATIVE (AFU_ORTHOLOGUE AFUA_5G03330)-RELATED"/>
    <property type="match status" value="1"/>
</dbReference>
<protein>
    <submittedName>
        <fullName evidence="2">DUF4243 domain-containing protein</fullName>
    </submittedName>
</protein>
<dbReference type="KEGG" id="tvd:SG34_011225"/>
<dbReference type="RefSeq" id="WP_044837904.1">
    <property type="nucleotide sequence ID" value="NZ_CP059733.1"/>
</dbReference>
<name>A0AAE9Z615_9GAMM</name>
<dbReference type="InterPro" id="IPR025337">
    <property type="entry name" value="Questin_oxidase-like"/>
</dbReference>
<dbReference type="AlphaFoldDB" id="A0AAE9Z615"/>
<keyword evidence="1" id="KW-0560">Oxidoreductase</keyword>
<sequence>MKNTEKTADFTPAAFMSALVNDELLKDSFYHPNLAGITQGGMANHYPMTIMAMQALGGSDRDILRFRDNWPGHRAKIREELGLADQNEVTAQNWRQYLGRSHKLVEFRRVFLALLQQGDTAEVITGLLDAMKPGLPMGLFHPLIRLSFATSHGDLGLIADALAYVAIRYQDLYLQEPAAKPASFNLSDTGLSASATHYEAGLSWLSIRQWLQQGHLPGRLSRKIYGGSISICEQLCREPVIHQLALGIGFDINEYGLTKVMASISQSAARLYLFEPALTTLHGVTSCQALAELTLRYISPETRAVYARLWRYFWVWLTALYIEKGCPWLSDLFHGSYPKPELANESKEVQNPYSDIKQEQQVELAGWPGLKRLALRSQEVHVMKMIYSCDWLYHHISEDESFQLAAMKALP</sequence>
<dbReference type="PANTHER" id="PTHR35870">
    <property type="entry name" value="PROTEIN, PUTATIVE (AFU_ORTHOLOGUE AFUA_5G03330)-RELATED"/>
    <property type="match status" value="1"/>
</dbReference>
<dbReference type="GO" id="GO:0016491">
    <property type="term" value="F:oxidoreductase activity"/>
    <property type="evidence" value="ECO:0007669"/>
    <property type="project" value="UniProtKB-KW"/>
</dbReference>
<evidence type="ECO:0000313" key="2">
    <source>
        <dbReference type="EMBL" id="WDE07401.1"/>
    </source>
</evidence>
<dbReference type="Pfam" id="PF14027">
    <property type="entry name" value="Questin_oxidase"/>
    <property type="match status" value="1"/>
</dbReference>
<dbReference type="Proteomes" id="UP000032352">
    <property type="component" value="Chromosome"/>
</dbReference>
<reference evidence="2 3" key="1">
    <citation type="journal article" date="2015" name="Genome Announc.">
        <title>Draft Genome Sequences of Marine Isolates of Thalassomonas viridans and Thalassomonas actiniarum.</title>
        <authorList>
            <person name="Olonade I."/>
            <person name="van Zyl L.J."/>
            <person name="Trindade M."/>
        </authorList>
    </citation>
    <scope>NUCLEOTIDE SEQUENCE [LARGE SCALE GENOMIC DNA]</scope>
    <source>
        <strain evidence="2 3">XOM25</strain>
    </source>
</reference>
<proteinExistence type="predicted"/>
<dbReference type="EMBL" id="CP059733">
    <property type="protein sequence ID" value="WDE07401.1"/>
    <property type="molecule type" value="Genomic_DNA"/>
</dbReference>
<evidence type="ECO:0000256" key="1">
    <source>
        <dbReference type="ARBA" id="ARBA00023002"/>
    </source>
</evidence>
<reference evidence="2 3" key="2">
    <citation type="journal article" date="2022" name="Mar. Drugs">
        <title>Bioassay-Guided Fractionation Leads to the Detection of Cholic Acid Generated by the Rare Thalassomonas sp.</title>
        <authorList>
            <person name="Pheiffer F."/>
            <person name="Schneider Y.K."/>
            <person name="Hansen E.H."/>
            <person name="Andersen J.H."/>
            <person name="Isaksson J."/>
            <person name="Busche T."/>
            <person name="R C."/>
            <person name="Kalinowski J."/>
            <person name="Zyl L.V."/>
            <person name="Trindade M."/>
        </authorList>
    </citation>
    <scope>NUCLEOTIDE SEQUENCE [LARGE SCALE GENOMIC DNA]</scope>
    <source>
        <strain evidence="2 3">XOM25</strain>
    </source>
</reference>
<organism evidence="2 3">
    <name type="scientific">Thalassomonas viridans</name>
    <dbReference type="NCBI Taxonomy" id="137584"/>
    <lineage>
        <taxon>Bacteria</taxon>
        <taxon>Pseudomonadati</taxon>
        <taxon>Pseudomonadota</taxon>
        <taxon>Gammaproteobacteria</taxon>
        <taxon>Alteromonadales</taxon>
        <taxon>Colwelliaceae</taxon>
        <taxon>Thalassomonas</taxon>
    </lineage>
</organism>